<organism evidence="1 2">
    <name type="scientific">Prunus yedoensis var. nudiflora</name>
    <dbReference type="NCBI Taxonomy" id="2094558"/>
    <lineage>
        <taxon>Eukaryota</taxon>
        <taxon>Viridiplantae</taxon>
        <taxon>Streptophyta</taxon>
        <taxon>Embryophyta</taxon>
        <taxon>Tracheophyta</taxon>
        <taxon>Spermatophyta</taxon>
        <taxon>Magnoliopsida</taxon>
        <taxon>eudicotyledons</taxon>
        <taxon>Gunneridae</taxon>
        <taxon>Pentapetalae</taxon>
        <taxon>rosids</taxon>
        <taxon>fabids</taxon>
        <taxon>Rosales</taxon>
        <taxon>Rosaceae</taxon>
        <taxon>Amygdaloideae</taxon>
        <taxon>Amygdaleae</taxon>
        <taxon>Prunus</taxon>
    </lineage>
</organism>
<proteinExistence type="predicted"/>
<gene>
    <name evidence="1" type="ORF">Pyn_26864</name>
</gene>
<evidence type="ECO:0000313" key="1">
    <source>
        <dbReference type="EMBL" id="PQQ01849.1"/>
    </source>
</evidence>
<accession>A0A314YAJ0</accession>
<sequence>MGKSDRLSGAGVKYSNRVVRISLIGNKGVMKVKTDQAVDTLRKVETFVLGARRWKA</sequence>
<dbReference type="Proteomes" id="UP000250321">
    <property type="component" value="Unassembled WGS sequence"/>
</dbReference>
<dbReference type="EMBL" id="PJQY01001528">
    <property type="protein sequence ID" value="PQQ01849.1"/>
    <property type="molecule type" value="Genomic_DNA"/>
</dbReference>
<name>A0A314YAJ0_PRUYE</name>
<keyword evidence="2" id="KW-1185">Reference proteome</keyword>
<dbReference type="AlphaFoldDB" id="A0A314YAJ0"/>
<protein>
    <submittedName>
        <fullName evidence="1">Uncharacterized protein</fullName>
    </submittedName>
</protein>
<evidence type="ECO:0000313" key="2">
    <source>
        <dbReference type="Proteomes" id="UP000250321"/>
    </source>
</evidence>
<comment type="caution">
    <text evidence="1">The sequence shown here is derived from an EMBL/GenBank/DDBJ whole genome shotgun (WGS) entry which is preliminary data.</text>
</comment>
<reference evidence="1 2" key="1">
    <citation type="submission" date="2018-02" db="EMBL/GenBank/DDBJ databases">
        <title>Draft genome of wild Prunus yedoensis var. nudiflora.</title>
        <authorList>
            <person name="Baek S."/>
            <person name="Kim J.-H."/>
            <person name="Choi K."/>
            <person name="Kim G.-B."/>
            <person name="Cho A."/>
            <person name="Jang H."/>
            <person name="Shin C.-H."/>
            <person name="Yu H.-J."/>
            <person name="Mun J.-H."/>
        </authorList>
    </citation>
    <scope>NUCLEOTIDE SEQUENCE [LARGE SCALE GENOMIC DNA]</scope>
    <source>
        <strain evidence="2">cv. Jeju island</strain>
        <tissue evidence="1">Leaf</tissue>
    </source>
</reference>